<dbReference type="PANTHER" id="PTHR42879">
    <property type="entry name" value="3-OXOACYL-(ACYL-CARRIER-PROTEIN) REDUCTASE"/>
    <property type="match status" value="1"/>
</dbReference>
<dbReference type="SUPFAM" id="SSF51735">
    <property type="entry name" value="NAD(P)-binding Rossmann-fold domains"/>
    <property type="match status" value="1"/>
</dbReference>
<comment type="similarity">
    <text evidence="1">Belongs to the short-chain dehydrogenases/reductases (SDR) family.</text>
</comment>
<evidence type="ECO:0000313" key="2">
    <source>
        <dbReference type="EMBL" id="MBD8067174.1"/>
    </source>
</evidence>
<dbReference type="InterPro" id="IPR050259">
    <property type="entry name" value="SDR"/>
</dbReference>
<proteinExistence type="inferred from homology"/>
<evidence type="ECO:0000313" key="3">
    <source>
        <dbReference type="Proteomes" id="UP000654108"/>
    </source>
</evidence>
<keyword evidence="3" id="KW-1185">Reference proteome</keyword>
<organism evidence="2 3">
    <name type="scientific">Devosia oryzisoli</name>
    <dbReference type="NCBI Taxonomy" id="2774138"/>
    <lineage>
        <taxon>Bacteria</taxon>
        <taxon>Pseudomonadati</taxon>
        <taxon>Pseudomonadota</taxon>
        <taxon>Alphaproteobacteria</taxon>
        <taxon>Hyphomicrobiales</taxon>
        <taxon>Devosiaceae</taxon>
        <taxon>Devosia</taxon>
    </lineage>
</organism>
<name>A0A927IU29_9HYPH</name>
<dbReference type="Proteomes" id="UP000654108">
    <property type="component" value="Unassembled WGS sequence"/>
</dbReference>
<evidence type="ECO:0000256" key="1">
    <source>
        <dbReference type="ARBA" id="ARBA00006484"/>
    </source>
</evidence>
<reference evidence="2" key="1">
    <citation type="submission" date="2020-09" db="EMBL/GenBank/DDBJ databases">
        <title>Genome seq and assembly of Devosia sp.</title>
        <authorList>
            <person name="Chhetri G."/>
        </authorList>
    </citation>
    <scope>NUCLEOTIDE SEQUENCE</scope>
    <source>
        <strain evidence="2">PTR5</strain>
    </source>
</reference>
<dbReference type="PRINTS" id="PR00081">
    <property type="entry name" value="GDHRDH"/>
</dbReference>
<dbReference type="PANTHER" id="PTHR42879:SF6">
    <property type="entry name" value="NADPH-DEPENDENT REDUCTASE BACG"/>
    <property type="match status" value="1"/>
</dbReference>
<dbReference type="Gene3D" id="3.40.50.720">
    <property type="entry name" value="NAD(P)-binding Rossmann-like Domain"/>
    <property type="match status" value="1"/>
</dbReference>
<protein>
    <submittedName>
        <fullName evidence="2">SDR family oxidoreductase</fullName>
    </submittedName>
</protein>
<comment type="caution">
    <text evidence="2">The sequence shown here is derived from an EMBL/GenBank/DDBJ whole genome shotgun (WGS) entry which is preliminary data.</text>
</comment>
<dbReference type="AlphaFoldDB" id="A0A927IU29"/>
<dbReference type="EMBL" id="JACYFU010000005">
    <property type="protein sequence ID" value="MBD8067174.1"/>
    <property type="molecule type" value="Genomic_DNA"/>
</dbReference>
<dbReference type="InterPro" id="IPR036291">
    <property type="entry name" value="NAD(P)-bd_dom_sf"/>
</dbReference>
<dbReference type="RefSeq" id="WP_191777978.1">
    <property type="nucleotide sequence ID" value="NZ_JACYFU010000005.1"/>
</dbReference>
<sequence length="261" mass="26915">MKLGLEGKRAVVLGASKGLGAAIALSLANEGAHVIGAARSVDAIAALDAKVDRTLGGWIEALGLDLSDSASVDGFIAALGDKGGIDILVNNTGGPPPGEASTLPPDDYAKAFATMVTPLMAITLSVLPGMRARKWGRIVTLTSSGVEAPIPRLAISNALRQSLVGWSKTLAAEVAVDGVTVNVIVQGRIHTDRVDQLDAAAAKRMNTSVEAVKAQSVSTIPLGRYGRPEELADPVTFLVSDRASYITGTLLRIDGGMIRSI</sequence>
<dbReference type="InterPro" id="IPR002347">
    <property type="entry name" value="SDR_fam"/>
</dbReference>
<gene>
    <name evidence="2" type="ORF">IC608_17015</name>
</gene>
<dbReference type="Pfam" id="PF13561">
    <property type="entry name" value="adh_short_C2"/>
    <property type="match status" value="1"/>
</dbReference>
<accession>A0A927IU29</accession>